<dbReference type="Proteomes" id="UP000565455">
    <property type="component" value="Unassembled WGS sequence"/>
</dbReference>
<sequence length="94" mass="10487">MSNIAAEIVKAVDVLKQLIGRAGLNTDFYIEFNDHASGKGLYTFLIDGLHISADPAVWPQTIPEYRLISRDEVIVGSVKLRWPIQSTFQVAEMP</sequence>
<proteinExistence type="predicted"/>
<evidence type="ECO:0000313" key="2">
    <source>
        <dbReference type="Proteomes" id="UP000565455"/>
    </source>
</evidence>
<evidence type="ECO:0000313" key="1">
    <source>
        <dbReference type="EMBL" id="MBA9061743.1"/>
    </source>
</evidence>
<comment type="caution">
    <text evidence="1">The sequence shown here is derived from an EMBL/GenBank/DDBJ whole genome shotgun (WGS) entry which is preliminary data.</text>
</comment>
<gene>
    <name evidence="1" type="ORF">GGQ91_001120</name>
</gene>
<keyword evidence="2" id="KW-1185">Reference proteome</keyword>
<reference evidence="1 2" key="1">
    <citation type="submission" date="2020-08" db="EMBL/GenBank/DDBJ databases">
        <title>Genomic Encyclopedia of Type Strains, Phase IV (KMG-IV): sequencing the most valuable type-strain genomes for metagenomic binning, comparative biology and taxonomic classification.</title>
        <authorList>
            <person name="Goeker M."/>
        </authorList>
    </citation>
    <scope>NUCLEOTIDE SEQUENCE [LARGE SCALE GENOMIC DNA]</scope>
    <source>
        <strain evidence="1 2">DSM 5686</strain>
    </source>
</reference>
<name>A0ABR6D7H5_9HYPH</name>
<dbReference type="GeneID" id="96602861"/>
<protein>
    <submittedName>
        <fullName evidence="1">Uncharacterized protein</fullName>
    </submittedName>
</protein>
<organism evidence="1 2">
    <name type="scientific">Methylobacterium fujisawaense</name>
    <dbReference type="NCBI Taxonomy" id="107400"/>
    <lineage>
        <taxon>Bacteria</taxon>
        <taxon>Pseudomonadati</taxon>
        <taxon>Pseudomonadota</taxon>
        <taxon>Alphaproteobacteria</taxon>
        <taxon>Hyphomicrobiales</taxon>
        <taxon>Methylobacteriaceae</taxon>
        <taxon>Methylobacterium</taxon>
    </lineage>
</organism>
<dbReference type="EMBL" id="JACJIM010000002">
    <property type="protein sequence ID" value="MBA9061743.1"/>
    <property type="molecule type" value="Genomic_DNA"/>
</dbReference>
<dbReference type="RefSeq" id="WP_182591557.1">
    <property type="nucleotide sequence ID" value="NZ_JACJIM010000002.1"/>
</dbReference>
<accession>A0ABR6D7H5</accession>